<proteinExistence type="predicted"/>
<sequence>MLINICLLLFISIQYITGINYGKIHINNSFPVCYNLAHGNHNLKTPQYYNATASFFAKYQKPEYFLRCHAKSASYF</sequence>
<name>A0A090LRR9_STRRB</name>
<evidence type="ECO:0000313" key="2">
    <source>
        <dbReference type="EMBL" id="CEF70887.1"/>
    </source>
</evidence>
<feature type="chain" id="PRO_5015031225" evidence="1">
    <location>
        <begin position="19"/>
        <end position="76"/>
    </location>
</feature>
<dbReference type="AlphaFoldDB" id="A0A090LRR9"/>
<gene>
    <name evidence="2 4 5" type="ORF">SRAE_X000021700</name>
</gene>
<dbReference type="GeneID" id="36383267"/>
<dbReference type="WormBase" id="SRAE_X000021700">
    <property type="protein sequence ID" value="SRP08239"/>
    <property type="gene ID" value="WBGene00265773"/>
</dbReference>
<evidence type="ECO:0000256" key="1">
    <source>
        <dbReference type="SAM" id="SignalP"/>
    </source>
</evidence>
<keyword evidence="1" id="KW-0732">Signal</keyword>
<evidence type="ECO:0000313" key="3">
    <source>
        <dbReference type="Proteomes" id="UP000035682"/>
    </source>
</evidence>
<dbReference type="Proteomes" id="UP000035682">
    <property type="component" value="Unplaced"/>
</dbReference>
<dbReference type="WBParaSite" id="SRAE_X000021700.1">
    <property type="protein sequence ID" value="SRAE_X000021700.1"/>
    <property type="gene ID" value="WBGene00265773"/>
</dbReference>
<dbReference type="EMBL" id="LN609530">
    <property type="protein sequence ID" value="CEF70887.1"/>
    <property type="molecule type" value="Genomic_DNA"/>
</dbReference>
<evidence type="ECO:0000313" key="5">
    <source>
        <dbReference type="WormBase" id="SRAE_X000021700"/>
    </source>
</evidence>
<dbReference type="RefSeq" id="XP_024510083.1">
    <property type="nucleotide sequence ID" value="XM_024644534.1"/>
</dbReference>
<dbReference type="CTD" id="36383267"/>
<protein>
    <submittedName>
        <fullName evidence="4">Secreted protein</fullName>
    </submittedName>
</protein>
<evidence type="ECO:0000313" key="4">
    <source>
        <dbReference type="WBParaSite" id="SRAE_X000021700.1"/>
    </source>
</evidence>
<keyword evidence="3" id="KW-1185">Reference proteome</keyword>
<feature type="signal peptide" evidence="1">
    <location>
        <begin position="1"/>
        <end position="18"/>
    </location>
</feature>
<accession>A0A090LRR9</accession>
<reference evidence="4" key="2">
    <citation type="submission" date="2020-12" db="UniProtKB">
        <authorList>
            <consortium name="WormBaseParasite"/>
        </authorList>
    </citation>
    <scope>IDENTIFICATION</scope>
</reference>
<reference evidence="2 3" key="1">
    <citation type="submission" date="2014-09" db="EMBL/GenBank/DDBJ databases">
        <authorList>
            <person name="Martin A.A."/>
        </authorList>
    </citation>
    <scope>NUCLEOTIDE SEQUENCE</scope>
    <source>
        <strain evidence="3">ED321</strain>
        <strain evidence="2">ED321 Heterogonic</strain>
    </source>
</reference>
<organism evidence="2">
    <name type="scientific">Strongyloides ratti</name>
    <name type="common">Parasitic roundworm</name>
    <dbReference type="NCBI Taxonomy" id="34506"/>
    <lineage>
        <taxon>Eukaryota</taxon>
        <taxon>Metazoa</taxon>
        <taxon>Ecdysozoa</taxon>
        <taxon>Nematoda</taxon>
        <taxon>Chromadorea</taxon>
        <taxon>Rhabditida</taxon>
        <taxon>Tylenchina</taxon>
        <taxon>Panagrolaimomorpha</taxon>
        <taxon>Strongyloidoidea</taxon>
        <taxon>Strongyloididae</taxon>
        <taxon>Strongyloides</taxon>
    </lineage>
</organism>